<protein>
    <submittedName>
        <fullName evidence="2">Glycosyl transferase family protein</fullName>
    </submittedName>
</protein>
<evidence type="ECO:0000313" key="3">
    <source>
        <dbReference type="Proteomes" id="UP000011960"/>
    </source>
</evidence>
<dbReference type="OrthoDB" id="9802649at2"/>
<dbReference type="InterPro" id="IPR029044">
    <property type="entry name" value="Nucleotide-diphossugar_trans"/>
</dbReference>
<dbReference type="CDD" id="cd00761">
    <property type="entry name" value="Glyco_tranf_GTA_type"/>
    <property type="match status" value="1"/>
</dbReference>
<evidence type="ECO:0000259" key="1">
    <source>
        <dbReference type="Pfam" id="PF00535"/>
    </source>
</evidence>
<dbReference type="SUPFAM" id="SSF53448">
    <property type="entry name" value="Nucleotide-diphospho-sugar transferases"/>
    <property type="match status" value="1"/>
</dbReference>
<dbReference type="STRING" id="1288826.MSNKSG1_06888"/>
<keyword evidence="2" id="KW-0808">Transferase</keyword>
<dbReference type="AlphaFoldDB" id="M7DD33"/>
<dbReference type="GO" id="GO:0016740">
    <property type="term" value="F:transferase activity"/>
    <property type="evidence" value="ECO:0007669"/>
    <property type="project" value="UniProtKB-KW"/>
</dbReference>
<dbReference type="InterPro" id="IPR050834">
    <property type="entry name" value="Glycosyltransf_2"/>
</dbReference>
<dbReference type="Proteomes" id="UP000011960">
    <property type="component" value="Unassembled WGS sequence"/>
</dbReference>
<accession>M7DD33</accession>
<name>M7DD33_9GAMM</name>
<sequence>MKDSISVAIPLFNRAEWISKTLDHILAQTVSVDEIVICDDGSTDSLDESLRPYGDKVKVVRIPNSGPAAARKVAIEESVGSWIALCDSDDYWAPDHIENFAKALQKYPSTNLFFSNFVTSERPESTKFGMAPSGWMEEVSEQYIDSTETIVKCADNILKAFLKYQACFPSCIVFDRDLYRSVGGIHSKVSRWASEDFHLTARLFAVANSVMSTEATVTINKHDNNFSREYIKNIEGEILVFSDILHYDLVPLRFRGPIKDKVSDLELQLFRNYYWSGQYEKARDVGLRIKKDNFCSRDWLRFVFSCFRLL</sequence>
<dbReference type="eggNOG" id="COG1216">
    <property type="taxonomic scope" value="Bacteria"/>
</dbReference>
<comment type="caution">
    <text evidence="2">The sequence shown here is derived from an EMBL/GenBank/DDBJ whole genome shotgun (WGS) entry which is preliminary data.</text>
</comment>
<proteinExistence type="predicted"/>
<feature type="domain" description="Glycosyltransferase 2-like" evidence="1">
    <location>
        <begin position="6"/>
        <end position="181"/>
    </location>
</feature>
<dbReference type="PANTHER" id="PTHR43685">
    <property type="entry name" value="GLYCOSYLTRANSFERASE"/>
    <property type="match status" value="1"/>
</dbReference>
<reference evidence="2 3" key="1">
    <citation type="journal article" date="2013" name="Genome Announc.">
        <title>Genome Sequence of Hydrothermal Arsenic-Respiring Bacterium Marinobacter santoriniensis NKSG1T.</title>
        <authorList>
            <person name="Handley K.M."/>
            <person name="Upton M."/>
            <person name="Beatson S.A."/>
            <person name="Hery M."/>
            <person name="Lloyd J.R."/>
        </authorList>
    </citation>
    <scope>NUCLEOTIDE SEQUENCE [LARGE SCALE GENOMIC DNA]</scope>
    <source>
        <strain evidence="2 3">NKSG1</strain>
    </source>
</reference>
<keyword evidence="3" id="KW-1185">Reference proteome</keyword>
<evidence type="ECO:0000313" key="2">
    <source>
        <dbReference type="EMBL" id="EMP55577.1"/>
    </source>
</evidence>
<dbReference type="EMBL" id="APAT01000015">
    <property type="protein sequence ID" value="EMP55577.1"/>
    <property type="molecule type" value="Genomic_DNA"/>
</dbReference>
<dbReference type="Pfam" id="PF00535">
    <property type="entry name" value="Glycos_transf_2"/>
    <property type="match status" value="1"/>
</dbReference>
<gene>
    <name evidence="2" type="ORF">MSNKSG1_06888</name>
</gene>
<dbReference type="Gene3D" id="3.90.550.10">
    <property type="entry name" value="Spore Coat Polysaccharide Biosynthesis Protein SpsA, Chain A"/>
    <property type="match status" value="1"/>
</dbReference>
<organism evidence="2 3">
    <name type="scientific">Marinobacter santoriniensis NKSG1</name>
    <dbReference type="NCBI Taxonomy" id="1288826"/>
    <lineage>
        <taxon>Bacteria</taxon>
        <taxon>Pseudomonadati</taxon>
        <taxon>Pseudomonadota</taxon>
        <taxon>Gammaproteobacteria</taxon>
        <taxon>Pseudomonadales</taxon>
        <taxon>Marinobacteraceae</taxon>
        <taxon>Marinobacter</taxon>
    </lineage>
</organism>
<dbReference type="RefSeq" id="WP_008938524.1">
    <property type="nucleotide sequence ID" value="NZ_APAT01000015.1"/>
</dbReference>
<dbReference type="PANTHER" id="PTHR43685:SF2">
    <property type="entry name" value="GLYCOSYLTRANSFERASE 2-LIKE DOMAIN-CONTAINING PROTEIN"/>
    <property type="match status" value="1"/>
</dbReference>
<dbReference type="InterPro" id="IPR001173">
    <property type="entry name" value="Glyco_trans_2-like"/>
</dbReference>